<accession>A0A915HVJ3</accession>
<protein>
    <submittedName>
        <fullName evidence="2">Uncharacterized protein</fullName>
    </submittedName>
</protein>
<keyword evidence="1" id="KW-1185">Reference proteome</keyword>
<dbReference type="WBParaSite" id="nRc.2.0.1.t05810-RA">
    <property type="protein sequence ID" value="nRc.2.0.1.t05810-RA"/>
    <property type="gene ID" value="nRc.2.0.1.g05810"/>
</dbReference>
<sequence length="63" mass="7031">MLRCVIVEHGVRFGVSEHTTVVGDDQLIIAVFLVQDCFNGRHTGVGLYDKLGFAVLDRVTEKR</sequence>
<dbReference type="AlphaFoldDB" id="A0A915HVJ3"/>
<dbReference type="Proteomes" id="UP000887565">
    <property type="component" value="Unplaced"/>
</dbReference>
<organism evidence="1 2">
    <name type="scientific">Romanomermis culicivorax</name>
    <name type="common">Nematode worm</name>
    <dbReference type="NCBI Taxonomy" id="13658"/>
    <lineage>
        <taxon>Eukaryota</taxon>
        <taxon>Metazoa</taxon>
        <taxon>Ecdysozoa</taxon>
        <taxon>Nematoda</taxon>
        <taxon>Enoplea</taxon>
        <taxon>Dorylaimia</taxon>
        <taxon>Mermithida</taxon>
        <taxon>Mermithoidea</taxon>
        <taxon>Mermithidae</taxon>
        <taxon>Romanomermis</taxon>
    </lineage>
</organism>
<evidence type="ECO:0000313" key="1">
    <source>
        <dbReference type="Proteomes" id="UP000887565"/>
    </source>
</evidence>
<name>A0A915HVJ3_ROMCU</name>
<reference evidence="2" key="1">
    <citation type="submission" date="2022-11" db="UniProtKB">
        <authorList>
            <consortium name="WormBaseParasite"/>
        </authorList>
    </citation>
    <scope>IDENTIFICATION</scope>
</reference>
<proteinExistence type="predicted"/>
<evidence type="ECO:0000313" key="2">
    <source>
        <dbReference type="WBParaSite" id="nRc.2.0.1.t05810-RA"/>
    </source>
</evidence>